<evidence type="ECO:0000256" key="1">
    <source>
        <dbReference type="SAM" id="Phobius"/>
    </source>
</evidence>
<sequence length="255" mass="29543">MNNEQFMYSNMPELIAINTDDQTVVLWTNISNKHECLFSIFFYCQKKPPIIRLTISPCLSELINDNVRTIHSCEIKRSRQIQTNIINIDSNIWIFSFNQGSQYCYLQSPTKEFNRIISINESSIIQLPCDHAIKCASAVIPSVACKNRSTSIKSPISGKYEKLYFIPWYIKNMTQQLKSTYENTIGSSLNDIHYSKENQSTVITTIKEITSLVLSIIFILFLSIILLFIRWIKRIVQKRIDTLEKDVDDILHESA</sequence>
<keyword evidence="1" id="KW-0812">Transmembrane</keyword>
<dbReference type="AlphaFoldDB" id="A0A816AYR9"/>
<keyword evidence="1" id="KW-1133">Transmembrane helix</keyword>
<dbReference type="EMBL" id="CAJOBI010033672">
    <property type="protein sequence ID" value="CAF4286562.1"/>
    <property type="molecule type" value="Genomic_DNA"/>
</dbReference>
<dbReference type="EMBL" id="CAJNOV010017184">
    <property type="protein sequence ID" value="CAF1601810.1"/>
    <property type="molecule type" value="Genomic_DNA"/>
</dbReference>
<evidence type="ECO:0000313" key="2">
    <source>
        <dbReference type="EMBL" id="CAF1601810.1"/>
    </source>
</evidence>
<evidence type="ECO:0000313" key="5">
    <source>
        <dbReference type="Proteomes" id="UP000663855"/>
    </source>
</evidence>
<accession>A0A816AYR9</accession>
<proteinExistence type="predicted"/>
<comment type="caution">
    <text evidence="2">The sequence shown here is derived from an EMBL/GenBank/DDBJ whole genome shotgun (WGS) entry which is preliminary data.</text>
</comment>
<dbReference type="Proteomes" id="UP000663824">
    <property type="component" value="Unassembled WGS sequence"/>
</dbReference>
<evidence type="ECO:0000313" key="4">
    <source>
        <dbReference type="EMBL" id="CAF4286562.1"/>
    </source>
</evidence>
<organism evidence="2 5">
    <name type="scientific">Rotaria magnacalcarata</name>
    <dbReference type="NCBI Taxonomy" id="392030"/>
    <lineage>
        <taxon>Eukaryota</taxon>
        <taxon>Metazoa</taxon>
        <taxon>Spiralia</taxon>
        <taxon>Gnathifera</taxon>
        <taxon>Rotifera</taxon>
        <taxon>Eurotatoria</taxon>
        <taxon>Bdelloidea</taxon>
        <taxon>Philodinida</taxon>
        <taxon>Philodinidae</taxon>
        <taxon>Rotaria</taxon>
    </lineage>
</organism>
<evidence type="ECO:0000313" key="3">
    <source>
        <dbReference type="EMBL" id="CAF2093546.1"/>
    </source>
</evidence>
<dbReference type="Proteomes" id="UP000663855">
    <property type="component" value="Unassembled WGS sequence"/>
</dbReference>
<reference evidence="2" key="1">
    <citation type="submission" date="2021-02" db="EMBL/GenBank/DDBJ databases">
        <authorList>
            <person name="Nowell W R."/>
        </authorList>
    </citation>
    <scope>NUCLEOTIDE SEQUENCE</scope>
</reference>
<keyword evidence="1" id="KW-0472">Membrane</keyword>
<dbReference type="Proteomes" id="UP000676336">
    <property type="component" value="Unassembled WGS sequence"/>
</dbReference>
<feature type="transmembrane region" description="Helical" evidence="1">
    <location>
        <begin position="209"/>
        <end position="229"/>
    </location>
</feature>
<dbReference type="EMBL" id="CAJNRE010010591">
    <property type="protein sequence ID" value="CAF2093546.1"/>
    <property type="molecule type" value="Genomic_DNA"/>
</dbReference>
<name>A0A816AYR9_9BILA</name>
<gene>
    <name evidence="2" type="ORF">CJN711_LOCUS35288</name>
    <name evidence="3" type="ORF">MBJ925_LOCUS21030</name>
    <name evidence="4" type="ORF">SMN809_LOCUS25501</name>
</gene>
<protein>
    <submittedName>
        <fullName evidence="2">Uncharacterized protein</fullName>
    </submittedName>
</protein>